<comment type="caution">
    <text evidence="1">The sequence shown here is derived from an EMBL/GenBank/DDBJ whole genome shotgun (WGS) entry which is preliminary data.</text>
</comment>
<gene>
    <name evidence="1" type="ORF">AVEN_143003_1</name>
    <name evidence="2" type="ORF">AVEN_212079_1</name>
</gene>
<organism evidence="1 3">
    <name type="scientific">Araneus ventricosus</name>
    <name type="common">Orbweaver spider</name>
    <name type="synonym">Epeira ventricosa</name>
    <dbReference type="NCBI Taxonomy" id="182803"/>
    <lineage>
        <taxon>Eukaryota</taxon>
        <taxon>Metazoa</taxon>
        <taxon>Ecdysozoa</taxon>
        <taxon>Arthropoda</taxon>
        <taxon>Chelicerata</taxon>
        <taxon>Arachnida</taxon>
        <taxon>Araneae</taxon>
        <taxon>Araneomorphae</taxon>
        <taxon>Entelegynae</taxon>
        <taxon>Araneoidea</taxon>
        <taxon>Araneidae</taxon>
        <taxon>Araneus</taxon>
    </lineage>
</organism>
<dbReference type="GO" id="GO:0003676">
    <property type="term" value="F:nucleic acid binding"/>
    <property type="evidence" value="ECO:0007669"/>
    <property type="project" value="InterPro"/>
</dbReference>
<sequence>MIWGGVAIGRHTVLYIIPNGTLMIQQYRDDILKPIVVSYNAEIGDESVLMNDNARPHRSWLVDSFLFDEEIFQMAYPAHSPDMKPIEHAWDILGIRFASGLFRSWAALSYRSEVGQLSSTGVQLESSFLQECSGKALFYRRTCLGHSREKVCWSLIPQLESSLLQE</sequence>
<proteinExistence type="predicted"/>
<accession>A0A4Y2IH71</accession>
<keyword evidence="3" id="KW-1185">Reference proteome</keyword>
<dbReference type="Proteomes" id="UP000499080">
    <property type="component" value="Unassembled WGS sequence"/>
</dbReference>
<evidence type="ECO:0000313" key="3">
    <source>
        <dbReference type="Proteomes" id="UP000499080"/>
    </source>
</evidence>
<dbReference type="InterPro" id="IPR036397">
    <property type="entry name" value="RNaseH_sf"/>
</dbReference>
<dbReference type="EMBL" id="BGPR01106682">
    <property type="protein sequence ID" value="GBM77142.1"/>
    <property type="molecule type" value="Genomic_DNA"/>
</dbReference>
<dbReference type="AlphaFoldDB" id="A0A4Y2IH71"/>
<dbReference type="OrthoDB" id="6286709at2759"/>
<protein>
    <recommendedName>
        <fullName evidence="4">Tc1-like transposase DDE domain-containing protein</fullName>
    </recommendedName>
</protein>
<dbReference type="Gene3D" id="3.30.420.10">
    <property type="entry name" value="Ribonuclease H-like superfamily/Ribonuclease H"/>
    <property type="match status" value="1"/>
</dbReference>
<dbReference type="EMBL" id="BGPR01106677">
    <property type="protein sequence ID" value="GBM77127.1"/>
    <property type="molecule type" value="Genomic_DNA"/>
</dbReference>
<evidence type="ECO:0000313" key="2">
    <source>
        <dbReference type="EMBL" id="GBM77142.1"/>
    </source>
</evidence>
<evidence type="ECO:0008006" key="4">
    <source>
        <dbReference type="Google" id="ProtNLM"/>
    </source>
</evidence>
<evidence type="ECO:0000313" key="1">
    <source>
        <dbReference type="EMBL" id="GBM77127.1"/>
    </source>
</evidence>
<name>A0A4Y2IH71_ARAVE</name>
<reference evidence="1 3" key="1">
    <citation type="journal article" date="2019" name="Sci. Rep.">
        <title>Orb-weaving spider Araneus ventricosus genome elucidates the spidroin gene catalogue.</title>
        <authorList>
            <person name="Kono N."/>
            <person name="Nakamura H."/>
            <person name="Ohtoshi R."/>
            <person name="Moran D.A.P."/>
            <person name="Shinohara A."/>
            <person name="Yoshida Y."/>
            <person name="Fujiwara M."/>
            <person name="Mori M."/>
            <person name="Tomita M."/>
            <person name="Arakawa K."/>
        </authorList>
    </citation>
    <scope>NUCLEOTIDE SEQUENCE [LARGE SCALE GENOMIC DNA]</scope>
</reference>